<gene>
    <name evidence="11" type="primary">ftsE</name>
    <name evidence="14" type="ORF">KILIM_059_00050</name>
</gene>
<dbReference type="InterPro" id="IPR003439">
    <property type="entry name" value="ABC_transporter-like_ATP-bd"/>
</dbReference>
<dbReference type="InterPro" id="IPR005286">
    <property type="entry name" value="Cell_div_FtsE"/>
</dbReference>
<sequence length="409" mass="43577">MRKTEEHPVMIHFENVVKSYARSPRPALDDVDLRVDDGEFVYLVGVSGSGKSTVIRLLLCEERATQGRITVAGRDLSRIKRREVPRLRRDLGIVFQDFRLLPDKTVYDNVAYVLHVLGAKQELVRERVPETLDKVGLADLSRRLPHELSGGEQQRVAIARALVKAPRLLLADEPTGNLDPGTSVEIVQLLSAINADGTTVLMATHDDTIVNDVRRRVVQLDAGRIVRDEAGGAYLAPRPLGPQSSSGSSAPPKSPPKKAAGVRAAPKKAAGERSVPATVADKKPAVAKPAVARAGAARKGAAKQGEVNKAEAMVAAPSEGDGANDNANDNAVARDVRRQAESVSSTRRSFGAVAGVGTGAHRADPVADDGAEPQDWPPGPRSRRAADEAEAQGPTRAQDEQAAAGQVRR</sequence>
<dbReference type="AlphaFoldDB" id="K6WTK5"/>
<evidence type="ECO:0000313" key="15">
    <source>
        <dbReference type="Proteomes" id="UP000008366"/>
    </source>
</evidence>
<comment type="similarity">
    <text evidence="1 11">Belongs to the ABC transporter superfamily.</text>
</comment>
<dbReference type="RefSeq" id="WP_006593718.1">
    <property type="nucleotide sequence ID" value="NZ_BAHD01000059.1"/>
</dbReference>
<evidence type="ECO:0000256" key="10">
    <source>
        <dbReference type="ARBA" id="ARBA00063837"/>
    </source>
</evidence>
<dbReference type="Gene3D" id="3.40.50.300">
    <property type="entry name" value="P-loop containing nucleotide triphosphate hydrolases"/>
    <property type="match status" value="1"/>
</dbReference>
<evidence type="ECO:0000256" key="6">
    <source>
        <dbReference type="ARBA" id="ARBA00022840"/>
    </source>
</evidence>
<dbReference type="PANTHER" id="PTHR24220">
    <property type="entry name" value="IMPORT ATP-BINDING PROTEIN"/>
    <property type="match status" value="1"/>
</dbReference>
<evidence type="ECO:0000256" key="3">
    <source>
        <dbReference type="ARBA" id="ARBA00022475"/>
    </source>
</evidence>
<dbReference type="InterPro" id="IPR015854">
    <property type="entry name" value="ABC_transpr_LolD-like"/>
</dbReference>
<dbReference type="InterPro" id="IPR003593">
    <property type="entry name" value="AAA+_ATPase"/>
</dbReference>
<dbReference type="NCBIfam" id="TIGR02673">
    <property type="entry name" value="FtsE"/>
    <property type="match status" value="1"/>
</dbReference>
<comment type="subcellular location">
    <subcellularLocation>
        <location evidence="11">Cell membrane</location>
        <topology evidence="11">Peripheral membrane protein</topology>
        <orientation evidence="11">Cytoplasmic side</orientation>
    </subcellularLocation>
</comment>
<reference evidence="14 15" key="1">
    <citation type="submission" date="2012-08" db="EMBL/GenBank/DDBJ databases">
        <title>Whole genome shotgun sequence of Kineosphaera limosa NBRC 100340.</title>
        <authorList>
            <person name="Yoshida I."/>
            <person name="Isaki S."/>
            <person name="Hosoyama A."/>
            <person name="Tsuchikane K."/>
            <person name="Katsumata H."/>
            <person name="Ando Y."/>
            <person name="Ohji S."/>
            <person name="Hamada M."/>
            <person name="Tamura T."/>
            <person name="Yamazoe A."/>
            <person name="Yamazaki S."/>
            <person name="Fujita N."/>
        </authorList>
    </citation>
    <scope>NUCLEOTIDE SEQUENCE [LARGE SCALE GENOMIC DNA]</scope>
    <source>
        <strain evidence="14 15">NBRC 100340</strain>
    </source>
</reference>
<keyword evidence="15" id="KW-1185">Reference proteome</keyword>
<organism evidence="14 15">
    <name type="scientific">Kineosphaera limosa NBRC 100340</name>
    <dbReference type="NCBI Taxonomy" id="1184609"/>
    <lineage>
        <taxon>Bacteria</taxon>
        <taxon>Bacillati</taxon>
        <taxon>Actinomycetota</taxon>
        <taxon>Actinomycetes</taxon>
        <taxon>Micrococcales</taxon>
        <taxon>Dermatophilaceae</taxon>
        <taxon>Kineosphaera</taxon>
    </lineage>
</organism>
<keyword evidence="5 11" id="KW-0547">Nucleotide-binding</keyword>
<keyword evidence="8 11" id="KW-0131">Cell cycle</keyword>
<keyword evidence="3 11" id="KW-1003">Cell membrane</keyword>
<dbReference type="Pfam" id="PF00005">
    <property type="entry name" value="ABC_tran"/>
    <property type="match status" value="1"/>
</dbReference>
<keyword evidence="4 11" id="KW-0132">Cell division</keyword>
<dbReference type="PROSITE" id="PS00211">
    <property type="entry name" value="ABC_TRANSPORTER_1"/>
    <property type="match status" value="1"/>
</dbReference>
<dbReference type="Proteomes" id="UP000008366">
    <property type="component" value="Unassembled WGS sequence"/>
</dbReference>
<dbReference type="STRING" id="1184609.KILIM_059_00050"/>
<evidence type="ECO:0000256" key="8">
    <source>
        <dbReference type="ARBA" id="ARBA00023306"/>
    </source>
</evidence>
<dbReference type="GO" id="GO:0051301">
    <property type="term" value="P:cell division"/>
    <property type="evidence" value="ECO:0007669"/>
    <property type="project" value="UniProtKB-UniRule"/>
</dbReference>
<comment type="function">
    <text evidence="9">Part of the ABC transporter FtsEX involved in cellular division. Has ATPase activity.</text>
</comment>
<evidence type="ECO:0000256" key="12">
    <source>
        <dbReference type="SAM" id="MobiDB-lite"/>
    </source>
</evidence>
<dbReference type="GO" id="GO:0005886">
    <property type="term" value="C:plasma membrane"/>
    <property type="evidence" value="ECO:0007669"/>
    <property type="project" value="UniProtKB-SubCell"/>
</dbReference>
<name>K6WTK5_9MICO</name>
<accession>K6WTK5</accession>
<evidence type="ECO:0000256" key="11">
    <source>
        <dbReference type="RuleBase" id="RU365094"/>
    </source>
</evidence>
<feature type="compositionally biased region" description="Low complexity" evidence="12">
    <location>
        <begin position="241"/>
        <end position="268"/>
    </location>
</feature>
<protein>
    <recommendedName>
        <fullName evidence="2 11">Cell division ATP-binding protein FtsE</fullName>
    </recommendedName>
</protein>
<comment type="subunit">
    <text evidence="10 11">Homodimer. Forms a membrane-associated complex with FtsX.</text>
</comment>
<keyword evidence="6 11" id="KW-0067">ATP-binding</keyword>
<dbReference type="SMART" id="SM00382">
    <property type="entry name" value="AAA"/>
    <property type="match status" value="1"/>
</dbReference>
<dbReference type="PROSITE" id="PS50893">
    <property type="entry name" value="ABC_TRANSPORTER_2"/>
    <property type="match status" value="1"/>
</dbReference>
<evidence type="ECO:0000256" key="1">
    <source>
        <dbReference type="ARBA" id="ARBA00005417"/>
    </source>
</evidence>
<evidence type="ECO:0000259" key="13">
    <source>
        <dbReference type="PROSITE" id="PS50893"/>
    </source>
</evidence>
<evidence type="ECO:0000256" key="4">
    <source>
        <dbReference type="ARBA" id="ARBA00022618"/>
    </source>
</evidence>
<dbReference type="GO" id="GO:0005524">
    <property type="term" value="F:ATP binding"/>
    <property type="evidence" value="ECO:0007669"/>
    <property type="project" value="UniProtKB-UniRule"/>
</dbReference>
<feature type="compositionally biased region" description="Low complexity" evidence="12">
    <location>
        <begin position="320"/>
        <end position="331"/>
    </location>
</feature>
<dbReference type="GO" id="GO:0022857">
    <property type="term" value="F:transmembrane transporter activity"/>
    <property type="evidence" value="ECO:0007669"/>
    <property type="project" value="TreeGrafter"/>
</dbReference>
<dbReference type="InterPro" id="IPR017871">
    <property type="entry name" value="ABC_transporter-like_CS"/>
</dbReference>
<proteinExistence type="inferred from homology"/>
<evidence type="ECO:0000256" key="7">
    <source>
        <dbReference type="ARBA" id="ARBA00023136"/>
    </source>
</evidence>
<dbReference type="FunFam" id="3.40.50.300:FF:000056">
    <property type="entry name" value="Cell division ATP-binding protein FtsE"/>
    <property type="match status" value="1"/>
</dbReference>
<dbReference type="EMBL" id="BAHD01000059">
    <property type="protein sequence ID" value="GAB97186.1"/>
    <property type="molecule type" value="Genomic_DNA"/>
</dbReference>
<dbReference type="GO" id="GO:0016887">
    <property type="term" value="F:ATP hydrolysis activity"/>
    <property type="evidence" value="ECO:0007669"/>
    <property type="project" value="InterPro"/>
</dbReference>
<dbReference type="InterPro" id="IPR027417">
    <property type="entry name" value="P-loop_NTPase"/>
</dbReference>
<feature type="region of interest" description="Disordered" evidence="12">
    <location>
        <begin position="233"/>
        <end position="409"/>
    </location>
</feature>
<evidence type="ECO:0000313" key="14">
    <source>
        <dbReference type="EMBL" id="GAB97186.1"/>
    </source>
</evidence>
<comment type="caution">
    <text evidence="14">The sequence shown here is derived from an EMBL/GenBank/DDBJ whole genome shotgun (WGS) entry which is preliminary data.</text>
</comment>
<keyword evidence="7 11" id="KW-0472">Membrane</keyword>
<evidence type="ECO:0000256" key="5">
    <source>
        <dbReference type="ARBA" id="ARBA00022741"/>
    </source>
</evidence>
<evidence type="ECO:0000256" key="2">
    <source>
        <dbReference type="ARBA" id="ARBA00020019"/>
    </source>
</evidence>
<dbReference type="PANTHER" id="PTHR24220:SF470">
    <property type="entry name" value="CELL DIVISION ATP-BINDING PROTEIN FTSE"/>
    <property type="match status" value="1"/>
</dbReference>
<feature type="domain" description="ABC transporter" evidence="13">
    <location>
        <begin position="11"/>
        <end position="247"/>
    </location>
</feature>
<feature type="compositionally biased region" description="Low complexity" evidence="12">
    <location>
        <begin position="286"/>
        <end position="303"/>
    </location>
</feature>
<dbReference type="SUPFAM" id="SSF52540">
    <property type="entry name" value="P-loop containing nucleoside triphosphate hydrolases"/>
    <property type="match status" value="1"/>
</dbReference>
<evidence type="ECO:0000256" key="9">
    <source>
        <dbReference type="ARBA" id="ARBA00054718"/>
    </source>
</evidence>
<dbReference type="eggNOG" id="COG2884">
    <property type="taxonomic scope" value="Bacteria"/>
</dbReference>